<dbReference type="EMBL" id="JAEVFJ010000016">
    <property type="protein sequence ID" value="KAH8100337.1"/>
    <property type="molecule type" value="Genomic_DNA"/>
</dbReference>
<comment type="caution">
    <text evidence="2">The sequence shown here is derived from an EMBL/GenBank/DDBJ whole genome shotgun (WGS) entry which is preliminary data.</text>
</comment>
<organism evidence="2 3">
    <name type="scientific">Cristinia sonorae</name>
    <dbReference type="NCBI Taxonomy" id="1940300"/>
    <lineage>
        <taxon>Eukaryota</taxon>
        <taxon>Fungi</taxon>
        <taxon>Dikarya</taxon>
        <taxon>Basidiomycota</taxon>
        <taxon>Agaricomycotina</taxon>
        <taxon>Agaricomycetes</taxon>
        <taxon>Agaricomycetidae</taxon>
        <taxon>Agaricales</taxon>
        <taxon>Pleurotineae</taxon>
        <taxon>Stephanosporaceae</taxon>
        <taxon>Cristinia</taxon>
    </lineage>
</organism>
<sequence length="322" mass="34829">MSSPRPSALHAMRVNSRLLGPGGVLDTQTSDTQFFGGHGILGLETHPSDSDSDFGSVQFDSGSCGAQAQYSEEDSIQDDFGDVSSPTSSVVELAPHPSFHVTPLGEAPRRFGTPVPVLPSFHPHTPVKLRPSPAITPTKSRSSPAPVLSVPHSPFAHPPTSSSSNTPTPTLRDDPLWQALDKLLKGPTYADGESAEVLPLLRRVNGIKQNLHSVQAFNDTQGSRLQQAAVLSFTSEYRRISFEDVGLSSEALGNATQMEILVVLRKLTAAIPVMATATMRMDTEEQKKLVRMMEAWVEGLKTLVKIDIQARKDLTRGKFTAR</sequence>
<dbReference type="AlphaFoldDB" id="A0A8K0UMZ2"/>
<dbReference type="Proteomes" id="UP000813824">
    <property type="component" value="Unassembled WGS sequence"/>
</dbReference>
<evidence type="ECO:0000313" key="2">
    <source>
        <dbReference type="EMBL" id="KAH8100337.1"/>
    </source>
</evidence>
<evidence type="ECO:0000313" key="3">
    <source>
        <dbReference type="Proteomes" id="UP000813824"/>
    </source>
</evidence>
<accession>A0A8K0UMZ2</accession>
<name>A0A8K0UMZ2_9AGAR</name>
<feature type="compositionally biased region" description="Polar residues" evidence="1">
    <location>
        <begin position="53"/>
        <end position="70"/>
    </location>
</feature>
<dbReference type="OrthoDB" id="10618412at2759"/>
<gene>
    <name evidence="2" type="ORF">BXZ70DRAFT_1064953</name>
</gene>
<proteinExistence type="predicted"/>
<feature type="region of interest" description="Disordered" evidence="1">
    <location>
        <begin position="38"/>
        <end position="72"/>
    </location>
</feature>
<evidence type="ECO:0000256" key="1">
    <source>
        <dbReference type="SAM" id="MobiDB-lite"/>
    </source>
</evidence>
<keyword evidence="3" id="KW-1185">Reference proteome</keyword>
<reference evidence="2" key="1">
    <citation type="journal article" date="2021" name="New Phytol.">
        <title>Evolutionary innovations through gain and loss of genes in the ectomycorrhizal Boletales.</title>
        <authorList>
            <person name="Wu G."/>
            <person name="Miyauchi S."/>
            <person name="Morin E."/>
            <person name="Kuo A."/>
            <person name="Drula E."/>
            <person name="Varga T."/>
            <person name="Kohler A."/>
            <person name="Feng B."/>
            <person name="Cao Y."/>
            <person name="Lipzen A."/>
            <person name="Daum C."/>
            <person name="Hundley H."/>
            <person name="Pangilinan J."/>
            <person name="Johnson J."/>
            <person name="Barry K."/>
            <person name="LaButti K."/>
            <person name="Ng V."/>
            <person name="Ahrendt S."/>
            <person name="Min B."/>
            <person name="Choi I.G."/>
            <person name="Park H."/>
            <person name="Plett J.M."/>
            <person name="Magnuson J."/>
            <person name="Spatafora J.W."/>
            <person name="Nagy L.G."/>
            <person name="Henrissat B."/>
            <person name="Grigoriev I.V."/>
            <person name="Yang Z.L."/>
            <person name="Xu J."/>
            <person name="Martin F.M."/>
        </authorList>
    </citation>
    <scope>NUCLEOTIDE SEQUENCE</scope>
    <source>
        <strain evidence="2">KKN 215</strain>
    </source>
</reference>
<feature type="region of interest" description="Disordered" evidence="1">
    <location>
        <begin position="122"/>
        <end position="173"/>
    </location>
</feature>
<feature type="compositionally biased region" description="Low complexity" evidence="1">
    <location>
        <begin position="158"/>
        <end position="170"/>
    </location>
</feature>
<protein>
    <submittedName>
        <fullName evidence="2">Uncharacterized protein</fullName>
    </submittedName>
</protein>